<dbReference type="RefSeq" id="WP_093883059.1">
    <property type="nucleotide sequence ID" value="NZ_FOBS01000008.1"/>
</dbReference>
<evidence type="ECO:0000259" key="1">
    <source>
        <dbReference type="Pfam" id="PF00535"/>
    </source>
</evidence>
<dbReference type="PANTHER" id="PTHR10859:SF91">
    <property type="entry name" value="DOLICHYL-PHOSPHATE BETA-GLUCOSYLTRANSFERASE"/>
    <property type="match status" value="1"/>
</dbReference>
<protein>
    <submittedName>
        <fullName evidence="2">Glycosyl transferase family 2</fullName>
    </submittedName>
</protein>
<dbReference type="OrthoDB" id="9810303at2"/>
<dbReference type="EMBL" id="FOBS01000008">
    <property type="protein sequence ID" value="SEM25665.1"/>
    <property type="molecule type" value="Genomic_DNA"/>
</dbReference>
<dbReference type="Gene3D" id="3.90.550.10">
    <property type="entry name" value="Spore Coat Polysaccharide Biosynthesis Protein SpsA, Chain A"/>
    <property type="match status" value="1"/>
</dbReference>
<organism evidence="2 3">
    <name type="scientific">Syntrophus gentianae</name>
    <dbReference type="NCBI Taxonomy" id="43775"/>
    <lineage>
        <taxon>Bacteria</taxon>
        <taxon>Pseudomonadati</taxon>
        <taxon>Thermodesulfobacteriota</taxon>
        <taxon>Syntrophia</taxon>
        <taxon>Syntrophales</taxon>
        <taxon>Syntrophaceae</taxon>
        <taxon>Syntrophus</taxon>
    </lineage>
</organism>
<keyword evidence="3" id="KW-1185">Reference proteome</keyword>
<feature type="domain" description="Glycosyltransferase 2-like" evidence="1">
    <location>
        <begin position="12"/>
        <end position="120"/>
    </location>
</feature>
<dbReference type="CDD" id="cd04179">
    <property type="entry name" value="DPM_DPG-synthase_like"/>
    <property type="match status" value="1"/>
</dbReference>
<dbReference type="InterPro" id="IPR001173">
    <property type="entry name" value="Glyco_trans_2-like"/>
</dbReference>
<dbReference type="Pfam" id="PF00535">
    <property type="entry name" value="Glycos_transf_2"/>
    <property type="match status" value="1"/>
</dbReference>
<accession>A0A1H7WWI3</accession>
<dbReference type="GO" id="GO:0016740">
    <property type="term" value="F:transferase activity"/>
    <property type="evidence" value="ECO:0007669"/>
    <property type="project" value="UniProtKB-KW"/>
</dbReference>
<sequence length="270" mass="30252">MTGSKGRDRLAVVIPAYNHESRVTEVILAAKELPFPIFVVDDGSTDGTYERIRVIPDISILRHRENRGKGAALLTGFAAASTVADWAATVDADGQHNPKDVLKLWSAVANRLEKSSFDAAPASRKSNRPMESRRPFVVGLREEMTGPEVPWTSRFGRSFSNFWVQLAGGPEVRDSQSGLRLYPLPEALHLGVQARRFQFEVEILVRAQWQGYPVLEVPIGVTYQPGAERISHFRPFVDFLRNSCTFSRLIALRILVPRRCRMTPGRKNSP</sequence>
<evidence type="ECO:0000313" key="3">
    <source>
        <dbReference type="Proteomes" id="UP000198744"/>
    </source>
</evidence>
<dbReference type="STRING" id="43775.SAMN04489760_10854"/>
<evidence type="ECO:0000313" key="2">
    <source>
        <dbReference type="EMBL" id="SEM25665.1"/>
    </source>
</evidence>
<name>A0A1H7WWI3_9BACT</name>
<keyword evidence="2" id="KW-0808">Transferase</keyword>
<dbReference type="Proteomes" id="UP000198744">
    <property type="component" value="Unassembled WGS sequence"/>
</dbReference>
<dbReference type="SUPFAM" id="SSF53448">
    <property type="entry name" value="Nucleotide-diphospho-sugar transferases"/>
    <property type="match status" value="1"/>
</dbReference>
<dbReference type="GO" id="GO:0006487">
    <property type="term" value="P:protein N-linked glycosylation"/>
    <property type="evidence" value="ECO:0007669"/>
    <property type="project" value="TreeGrafter"/>
</dbReference>
<dbReference type="AlphaFoldDB" id="A0A1H7WWI3"/>
<gene>
    <name evidence="2" type="ORF">SAMN04489760_10854</name>
</gene>
<dbReference type="PANTHER" id="PTHR10859">
    <property type="entry name" value="GLYCOSYL TRANSFERASE"/>
    <property type="match status" value="1"/>
</dbReference>
<reference evidence="2 3" key="1">
    <citation type="submission" date="2016-10" db="EMBL/GenBank/DDBJ databases">
        <authorList>
            <person name="de Groot N.N."/>
        </authorList>
    </citation>
    <scope>NUCLEOTIDE SEQUENCE [LARGE SCALE GENOMIC DNA]</scope>
    <source>
        <strain evidence="2 3">DSM 8423</strain>
    </source>
</reference>
<dbReference type="InterPro" id="IPR029044">
    <property type="entry name" value="Nucleotide-diphossugar_trans"/>
</dbReference>
<proteinExistence type="predicted"/>